<comment type="caution">
    <text evidence="1">The sequence shown here is derived from an EMBL/GenBank/DDBJ whole genome shotgun (WGS) entry which is preliminary data.</text>
</comment>
<gene>
    <name evidence="1" type="ORF">DPMN_000932</name>
</gene>
<name>A0A9D4MKH6_DREPO</name>
<evidence type="ECO:0000313" key="2">
    <source>
        <dbReference type="Proteomes" id="UP000828390"/>
    </source>
</evidence>
<sequence>MCTNCLVNTGPNLLTIFKEDWTINVVSRVLSRQMLVTYDGRLTKGNHKRLNISTLCS</sequence>
<organism evidence="1 2">
    <name type="scientific">Dreissena polymorpha</name>
    <name type="common">Zebra mussel</name>
    <name type="synonym">Mytilus polymorpha</name>
    <dbReference type="NCBI Taxonomy" id="45954"/>
    <lineage>
        <taxon>Eukaryota</taxon>
        <taxon>Metazoa</taxon>
        <taxon>Spiralia</taxon>
        <taxon>Lophotrochozoa</taxon>
        <taxon>Mollusca</taxon>
        <taxon>Bivalvia</taxon>
        <taxon>Autobranchia</taxon>
        <taxon>Heteroconchia</taxon>
        <taxon>Euheterodonta</taxon>
        <taxon>Imparidentia</taxon>
        <taxon>Neoheterodontei</taxon>
        <taxon>Myida</taxon>
        <taxon>Dreissenoidea</taxon>
        <taxon>Dreissenidae</taxon>
        <taxon>Dreissena</taxon>
    </lineage>
</organism>
<protein>
    <submittedName>
        <fullName evidence="1">Uncharacterized protein</fullName>
    </submittedName>
</protein>
<dbReference type="AlphaFoldDB" id="A0A9D4MKH6"/>
<feature type="non-terminal residue" evidence="1">
    <location>
        <position position="57"/>
    </location>
</feature>
<evidence type="ECO:0000313" key="1">
    <source>
        <dbReference type="EMBL" id="KAH3877076.1"/>
    </source>
</evidence>
<reference evidence="1" key="2">
    <citation type="submission" date="2020-11" db="EMBL/GenBank/DDBJ databases">
        <authorList>
            <person name="McCartney M.A."/>
            <person name="Auch B."/>
            <person name="Kono T."/>
            <person name="Mallez S."/>
            <person name="Becker A."/>
            <person name="Gohl D.M."/>
            <person name="Silverstein K.A.T."/>
            <person name="Koren S."/>
            <person name="Bechman K.B."/>
            <person name="Herman A."/>
            <person name="Abrahante J.E."/>
            <person name="Garbe J."/>
        </authorList>
    </citation>
    <scope>NUCLEOTIDE SEQUENCE</scope>
    <source>
        <strain evidence="1">Duluth1</strain>
        <tissue evidence="1">Whole animal</tissue>
    </source>
</reference>
<accession>A0A9D4MKH6</accession>
<reference evidence="1" key="1">
    <citation type="journal article" date="2019" name="bioRxiv">
        <title>The Genome of the Zebra Mussel, Dreissena polymorpha: A Resource for Invasive Species Research.</title>
        <authorList>
            <person name="McCartney M.A."/>
            <person name="Auch B."/>
            <person name="Kono T."/>
            <person name="Mallez S."/>
            <person name="Zhang Y."/>
            <person name="Obille A."/>
            <person name="Becker A."/>
            <person name="Abrahante J.E."/>
            <person name="Garbe J."/>
            <person name="Badalamenti J.P."/>
            <person name="Herman A."/>
            <person name="Mangelson H."/>
            <person name="Liachko I."/>
            <person name="Sullivan S."/>
            <person name="Sone E.D."/>
            <person name="Koren S."/>
            <person name="Silverstein K.A.T."/>
            <person name="Beckman K.B."/>
            <person name="Gohl D.M."/>
        </authorList>
    </citation>
    <scope>NUCLEOTIDE SEQUENCE</scope>
    <source>
        <strain evidence="1">Duluth1</strain>
        <tissue evidence="1">Whole animal</tissue>
    </source>
</reference>
<keyword evidence="2" id="KW-1185">Reference proteome</keyword>
<dbReference type="Proteomes" id="UP000828390">
    <property type="component" value="Unassembled WGS sequence"/>
</dbReference>
<dbReference type="EMBL" id="JAIWYP010000001">
    <property type="protein sequence ID" value="KAH3877076.1"/>
    <property type="molecule type" value="Genomic_DNA"/>
</dbReference>
<proteinExistence type="predicted"/>